<reference evidence="1" key="1">
    <citation type="submission" date="2022-05" db="EMBL/GenBank/DDBJ databases">
        <title>Sphingomonas sp. strain RMG20 Genome sequencing and assembly.</title>
        <authorList>
            <person name="Kim I."/>
        </authorList>
    </citation>
    <scope>NUCLEOTIDE SEQUENCE</scope>
    <source>
        <strain evidence="1">RMG20</strain>
    </source>
</reference>
<name>A0ABY4TT58_9SPHN</name>
<accession>A0ABY4TT58</accession>
<dbReference type="RefSeq" id="WP_250751952.1">
    <property type="nucleotide sequence ID" value="NZ_CP098401.1"/>
</dbReference>
<dbReference type="EMBL" id="CP098401">
    <property type="protein sequence ID" value="URW75593.1"/>
    <property type="molecule type" value="Genomic_DNA"/>
</dbReference>
<proteinExistence type="predicted"/>
<protein>
    <submittedName>
        <fullName evidence="1">Uncharacterized protein</fullName>
    </submittedName>
</protein>
<evidence type="ECO:0000313" key="1">
    <source>
        <dbReference type="EMBL" id="URW75593.1"/>
    </source>
</evidence>
<keyword evidence="2" id="KW-1185">Reference proteome</keyword>
<sequence length="68" mass="7657">MVHALECLQFAALDARMRIDRPTGIPGLDQVKDRAPTMGQARKQIEHDVTLVQTYRKIRARSPGKAND</sequence>
<evidence type="ECO:0000313" key="2">
    <source>
        <dbReference type="Proteomes" id="UP001055580"/>
    </source>
</evidence>
<gene>
    <name evidence="1" type="ORF">M9980_13885</name>
</gene>
<organism evidence="1 2">
    <name type="scientific">Sphingomonas donggukensis</name>
    <dbReference type="NCBI Taxonomy" id="2949093"/>
    <lineage>
        <taxon>Bacteria</taxon>
        <taxon>Pseudomonadati</taxon>
        <taxon>Pseudomonadota</taxon>
        <taxon>Alphaproteobacteria</taxon>
        <taxon>Sphingomonadales</taxon>
        <taxon>Sphingomonadaceae</taxon>
        <taxon>Sphingomonas</taxon>
    </lineage>
</organism>
<dbReference type="Proteomes" id="UP001055580">
    <property type="component" value="Chromosome"/>
</dbReference>